<feature type="transmembrane region" description="Helical" evidence="1">
    <location>
        <begin position="53"/>
        <end position="75"/>
    </location>
</feature>
<dbReference type="EMBL" id="SGPL01000022">
    <property type="protein sequence ID" value="THH20405.1"/>
    <property type="molecule type" value="Genomic_DNA"/>
</dbReference>
<evidence type="ECO:0000256" key="1">
    <source>
        <dbReference type="SAM" id="Phobius"/>
    </source>
</evidence>
<gene>
    <name evidence="2" type="ORF">EW146_g926</name>
</gene>
<accession>A0A4S4M5V3</accession>
<keyword evidence="1" id="KW-0472">Membrane</keyword>
<dbReference type="OrthoDB" id="2998233at2759"/>
<keyword evidence="1" id="KW-0812">Transmembrane</keyword>
<feature type="transmembrane region" description="Helical" evidence="1">
    <location>
        <begin position="12"/>
        <end position="32"/>
    </location>
</feature>
<organism evidence="2 3">
    <name type="scientific">Bondarzewia mesenterica</name>
    <dbReference type="NCBI Taxonomy" id="1095465"/>
    <lineage>
        <taxon>Eukaryota</taxon>
        <taxon>Fungi</taxon>
        <taxon>Dikarya</taxon>
        <taxon>Basidiomycota</taxon>
        <taxon>Agaricomycotina</taxon>
        <taxon>Agaricomycetes</taxon>
        <taxon>Russulales</taxon>
        <taxon>Bondarzewiaceae</taxon>
        <taxon>Bondarzewia</taxon>
    </lineage>
</organism>
<dbReference type="Proteomes" id="UP000310158">
    <property type="component" value="Unassembled WGS sequence"/>
</dbReference>
<evidence type="ECO:0000313" key="3">
    <source>
        <dbReference type="Proteomes" id="UP000310158"/>
    </source>
</evidence>
<feature type="transmembrane region" description="Helical" evidence="1">
    <location>
        <begin position="95"/>
        <end position="120"/>
    </location>
</feature>
<dbReference type="AlphaFoldDB" id="A0A4S4M5V3"/>
<name>A0A4S4M5V3_9AGAM</name>
<keyword evidence="3" id="KW-1185">Reference proteome</keyword>
<protein>
    <submittedName>
        <fullName evidence="2">Uncharacterized protein</fullName>
    </submittedName>
</protein>
<comment type="caution">
    <text evidence="2">The sequence shown here is derived from an EMBL/GenBank/DDBJ whole genome shotgun (WGS) entry which is preliminary data.</text>
</comment>
<reference evidence="2 3" key="1">
    <citation type="submission" date="2019-02" db="EMBL/GenBank/DDBJ databases">
        <title>Genome sequencing of the rare red list fungi Bondarzewia mesenterica.</title>
        <authorList>
            <person name="Buettner E."/>
            <person name="Kellner H."/>
        </authorList>
    </citation>
    <scope>NUCLEOTIDE SEQUENCE [LARGE SCALE GENOMIC DNA]</scope>
    <source>
        <strain evidence="2 3">DSM 108281</strain>
    </source>
</reference>
<keyword evidence="1" id="KW-1133">Transmembrane helix</keyword>
<proteinExistence type="predicted"/>
<evidence type="ECO:0000313" key="2">
    <source>
        <dbReference type="EMBL" id="THH20405.1"/>
    </source>
</evidence>
<sequence length="226" mass="24753">MNELTIIKQTPALIALLCSSCIAISLALARFFDPKANLILLKHFINSRLQQRVAIECLWTGCLVPFHIVLSLFSLGLRTGFVGGPAHAPFAILEVLCWLLTVLLTAYAVSIISLAFLTAFTVDKDVWYRDIAASPSPYPLQHIVAFLSQPRTSPSGLDTRNSVHHCMPGCTCREKQPPSSPPPALPSIGPRLGARMLDRPHIESSVPVRVPTAMERYNSIVIGFDV</sequence>